<feature type="compositionally biased region" description="Basic and acidic residues" evidence="1">
    <location>
        <begin position="49"/>
        <end position="59"/>
    </location>
</feature>
<organism evidence="2 3">
    <name type="scientific">Cotesia glomerata</name>
    <name type="common">Lepidopteran parasitic wasp</name>
    <name type="synonym">Apanteles glomeratus</name>
    <dbReference type="NCBI Taxonomy" id="32391"/>
    <lineage>
        <taxon>Eukaryota</taxon>
        <taxon>Metazoa</taxon>
        <taxon>Ecdysozoa</taxon>
        <taxon>Arthropoda</taxon>
        <taxon>Hexapoda</taxon>
        <taxon>Insecta</taxon>
        <taxon>Pterygota</taxon>
        <taxon>Neoptera</taxon>
        <taxon>Endopterygota</taxon>
        <taxon>Hymenoptera</taxon>
        <taxon>Apocrita</taxon>
        <taxon>Ichneumonoidea</taxon>
        <taxon>Braconidae</taxon>
        <taxon>Microgastrinae</taxon>
        <taxon>Cotesia</taxon>
    </lineage>
</organism>
<evidence type="ECO:0000256" key="1">
    <source>
        <dbReference type="SAM" id="MobiDB-lite"/>
    </source>
</evidence>
<proteinExistence type="predicted"/>
<keyword evidence="3" id="KW-1185">Reference proteome</keyword>
<accession>A0AAV7J2R7</accession>
<dbReference type="AlphaFoldDB" id="A0AAV7J2R7"/>
<name>A0AAV7J2R7_COTGL</name>
<feature type="region of interest" description="Disordered" evidence="1">
    <location>
        <begin position="33"/>
        <end position="75"/>
    </location>
</feature>
<sequence length="160" mass="17755">MARTRGSTSKTVKCHRRYRYVPEDLNILVSTVTSSDIDSSQPSGIEVTEQAKREEDRQGRSKNVGTRSKRSTTSGLLRARLTEHDLHPLYTQEVVGMYKLCGRQPASSCHSSVSEQEDEASHRYRLKSSLRGSGGKDLSHVSCEGVFTPDDLAINDVITV</sequence>
<comment type="caution">
    <text evidence="2">The sequence shown here is derived from an EMBL/GenBank/DDBJ whole genome shotgun (WGS) entry which is preliminary data.</text>
</comment>
<dbReference type="Proteomes" id="UP000826195">
    <property type="component" value="Unassembled WGS sequence"/>
</dbReference>
<dbReference type="EMBL" id="JAHXZJ010000001">
    <property type="protein sequence ID" value="KAH0566925.1"/>
    <property type="molecule type" value="Genomic_DNA"/>
</dbReference>
<reference evidence="2 3" key="1">
    <citation type="journal article" date="2021" name="J. Hered.">
        <title>A chromosome-level genome assembly of the parasitoid wasp, Cotesia glomerata (Hymenoptera: Braconidae).</title>
        <authorList>
            <person name="Pinto B.J."/>
            <person name="Weis J.J."/>
            <person name="Gamble T."/>
            <person name="Ode P.J."/>
            <person name="Paul R."/>
            <person name="Zaspel J.M."/>
        </authorList>
    </citation>
    <scope>NUCLEOTIDE SEQUENCE [LARGE SCALE GENOMIC DNA]</scope>
    <source>
        <strain evidence="2">CgM1</strain>
    </source>
</reference>
<evidence type="ECO:0000313" key="3">
    <source>
        <dbReference type="Proteomes" id="UP000826195"/>
    </source>
</evidence>
<gene>
    <name evidence="2" type="ORF">KQX54_005459</name>
</gene>
<evidence type="ECO:0000313" key="2">
    <source>
        <dbReference type="EMBL" id="KAH0566925.1"/>
    </source>
</evidence>
<protein>
    <submittedName>
        <fullName evidence="2">Uncharacterized protein</fullName>
    </submittedName>
</protein>
<feature type="compositionally biased region" description="Polar residues" evidence="1">
    <location>
        <begin position="61"/>
        <end position="75"/>
    </location>
</feature>